<organism evidence="3 4">
    <name type="scientific">Pleurodeles waltl</name>
    <name type="common">Iberian ribbed newt</name>
    <dbReference type="NCBI Taxonomy" id="8319"/>
    <lineage>
        <taxon>Eukaryota</taxon>
        <taxon>Metazoa</taxon>
        <taxon>Chordata</taxon>
        <taxon>Craniata</taxon>
        <taxon>Vertebrata</taxon>
        <taxon>Euteleostomi</taxon>
        <taxon>Amphibia</taxon>
        <taxon>Batrachia</taxon>
        <taxon>Caudata</taxon>
        <taxon>Salamandroidea</taxon>
        <taxon>Salamandridae</taxon>
        <taxon>Pleurodelinae</taxon>
        <taxon>Pleurodeles</taxon>
    </lineage>
</organism>
<feature type="coiled-coil region" evidence="1">
    <location>
        <begin position="98"/>
        <end position="142"/>
    </location>
</feature>
<comment type="caution">
    <text evidence="3">The sequence shown here is derived from an EMBL/GenBank/DDBJ whole genome shotgun (WGS) entry which is preliminary data.</text>
</comment>
<proteinExistence type="predicted"/>
<dbReference type="AlphaFoldDB" id="A0AAV7RZX4"/>
<evidence type="ECO:0000256" key="2">
    <source>
        <dbReference type="SAM" id="MobiDB-lite"/>
    </source>
</evidence>
<keyword evidence="4" id="KW-1185">Reference proteome</keyword>
<feature type="compositionally biased region" description="Polar residues" evidence="2">
    <location>
        <begin position="1"/>
        <end position="10"/>
    </location>
</feature>
<evidence type="ECO:0000313" key="4">
    <source>
        <dbReference type="Proteomes" id="UP001066276"/>
    </source>
</evidence>
<feature type="region of interest" description="Disordered" evidence="2">
    <location>
        <begin position="1"/>
        <end position="55"/>
    </location>
</feature>
<keyword evidence="1" id="KW-0175">Coiled coil</keyword>
<dbReference type="Proteomes" id="UP001066276">
    <property type="component" value="Chromosome 5"/>
</dbReference>
<sequence>MHESTGMASQRHNKKEGSLKDLFNKTPAKKATPPGVPATEEGETVERGPSEGGKVPLTRAFMEQLFGSLRGDFVILKQEIAADVKDLKGEVVDVGQCMDTLERTQDACEEEFDCHRRELLTLQDKNQELEDLENRSRCSNIHIKGVPAQGPWRTLWCDSFSMWPDTERSKHCA</sequence>
<evidence type="ECO:0000256" key="1">
    <source>
        <dbReference type="SAM" id="Coils"/>
    </source>
</evidence>
<gene>
    <name evidence="3" type="ORF">NDU88_009956</name>
</gene>
<evidence type="ECO:0000313" key="3">
    <source>
        <dbReference type="EMBL" id="KAJ1157241.1"/>
    </source>
</evidence>
<name>A0AAV7RZX4_PLEWA</name>
<reference evidence="3" key="1">
    <citation type="journal article" date="2022" name="bioRxiv">
        <title>Sequencing and chromosome-scale assembly of the giantPleurodeles waltlgenome.</title>
        <authorList>
            <person name="Brown T."/>
            <person name="Elewa A."/>
            <person name="Iarovenko S."/>
            <person name="Subramanian E."/>
            <person name="Araus A.J."/>
            <person name="Petzold A."/>
            <person name="Susuki M."/>
            <person name="Suzuki K.-i.T."/>
            <person name="Hayashi T."/>
            <person name="Toyoda A."/>
            <person name="Oliveira C."/>
            <person name="Osipova E."/>
            <person name="Leigh N.D."/>
            <person name="Simon A."/>
            <person name="Yun M.H."/>
        </authorList>
    </citation>
    <scope>NUCLEOTIDE SEQUENCE</scope>
    <source>
        <strain evidence="3">20211129_DDA</strain>
        <tissue evidence="3">Liver</tissue>
    </source>
</reference>
<accession>A0AAV7RZX4</accession>
<protein>
    <submittedName>
        <fullName evidence="3">Uncharacterized protein</fullName>
    </submittedName>
</protein>
<dbReference type="EMBL" id="JANPWB010000009">
    <property type="protein sequence ID" value="KAJ1157241.1"/>
    <property type="molecule type" value="Genomic_DNA"/>
</dbReference>